<protein>
    <recommendedName>
        <fullName evidence="7">PucR family transcriptional regulator</fullName>
    </recommendedName>
</protein>
<dbReference type="Pfam" id="PF13556">
    <property type="entry name" value="HTH_30"/>
    <property type="match status" value="1"/>
</dbReference>
<reference evidence="5 6" key="1">
    <citation type="submission" date="2020-07" db="EMBL/GenBank/DDBJ databases">
        <title>Sequencing the genomes of 1000 actinobacteria strains.</title>
        <authorList>
            <person name="Klenk H.-P."/>
        </authorList>
    </citation>
    <scope>NUCLEOTIDE SEQUENCE [LARGE SCALE GENOMIC DNA]</scope>
    <source>
        <strain evidence="5 6">DSM 19082</strain>
    </source>
</reference>
<dbReference type="Pfam" id="PF17853">
    <property type="entry name" value="GGDEF_2"/>
    <property type="match status" value="1"/>
</dbReference>
<proteinExistence type="inferred from homology"/>
<evidence type="ECO:0000313" key="6">
    <source>
        <dbReference type="Proteomes" id="UP000582231"/>
    </source>
</evidence>
<comment type="caution">
    <text evidence="5">The sequence shown here is derived from an EMBL/GenBank/DDBJ whole genome shotgun (WGS) entry which is preliminary data.</text>
</comment>
<sequence>MAERTGGDLVEAVAAALQPRLADLTGALRDRLATRIEELDGDAVIIDLLYASIEGNIENILNALRHGIALDKIEPPSAAYEYARRLAQRGVPVSALVRAYRLGQQNLLELVFAECERMDAPAAARAAAYEQVVEVTFDYIDWISQRVITVYEDERERWLAERNSARSGRVDELVAGTVSDVDAAEKVLGYRLRVPHLGAVLWVHETGAQQDQLTRFTRAAATIAEELGARGTPLLVPHDRATAWAWFAVPEETVPDLGALASRLATVGEPPVPRLALGRAASGVEGFRRTHLEALQAQQVATVGDDPRRSVTGFDEPGLKVASLLTHDLDTTRAWVRETLGDLARDDEQHERLRHTLLLFFQHDSSYTATAEAMLMHKNSVKYRIASAAKALGRPIGSDRQAIELALTACHWLRGAVLVEAG</sequence>
<evidence type="ECO:0008006" key="7">
    <source>
        <dbReference type="Google" id="ProtNLM"/>
    </source>
</evidence>
<dbReference type="Pfam" id="PF14361">
    <property type="entry name" value="RsbRD_N"/>
    <property type="match status" value="1"/>
</dbReference>
<dbReference type="InterPro" id="IPR051448">
    <property type="entry name" value="CdaR-like_regulators"/>
</dbReference>
<accession>A0A852RBK2</accession>
<dbReference type="RefSeq" id="WP_179726744.1">
    <property type="nucleotide sequence ID" value="NZ_BAABEF010000001.1"/>
</dbReference>
<evidence type="ECO:0000259" key="4">
    <source>
        <dbReference type="Pfam" id="PF17853"/>
    </source>
</evidence>
<evidence type="ECO:0000313" key="5">
    <source>
        <dbReference type="EMBL" id="NYD30507.1"/>
    </source>
</evidence>
<evidence type="ECO:0000259" key="3">
    <source>
        <dbReference type="Pfam" id="PF14361"/>
    </source>
</evidence>
<organism evidence="5 6">
    <name type="scientific">Nocardioides kongjuensis</name>
    <dbReference type="NCBI Taxonomy" id="349522"/>
    <lineage>
        <taxon>Bacteria</taxon>
        <taxon>Bacillati</taxon>
        <taxon>Actinomycetota</taxon>
        <taxon>Actinomycetes</taxon>
        <taxon>Propionibacteriales</taxon>
        <taxon>Nocardioidaceae</taxon>
        <taxon>Nocardioides</taxon>
    </lineage>
</organism>
<dbReference type="PANTHER" id="PTHR33744">
    <property type="entry name" value="CARBOHYDRATE DIACID REGULATOR"/>
    <property type="match status" value="1"/>
</dbReference>
<keyword evidence="6" id="KW-1185">Reference proteome</keyword>
<dbReference type="InterPro" id="IPR025751">
    <property type="entry name" value="RsbRD_N_dom"/>
</dbReference>
<dbReference type="InterPro" id="IPR042070">
    <property type="entry name" value="PucR_C-HTH_sf"/>
</dbReference>
<feature type="domain" description="RsbT co-antagonist protein RsbRD N-terminal" evidence="3">
    <location>
        <begin position="23"/>
        <end position="166"/>
    </location>
</feature>
<dbReference type="Gene3D" id="1.10.10.2840">
    <property type="entry name" value="PucR C-terminal helix-turn-helix domain"/>
    <property type="match status" value="1"/>
</dbReference>
<evidence type="ECO:0000256" key="1">
    <source>
        <dbReference type="ARBA" id="ARBA00006754"/>
    </source>
</evidence>
<dbReference type="PANTHER" id="PTHR33744:SF1">
    <property type="entry name" value="DNA-BINDING TRANSCRIPTIONAL ACTIVATOR ADER"/>
    <property type="match status" value="1"/>
</dbReference>
<feature type="domain" description="CdaR GGDEF-like" evidence="4">
    <location>
        <begin position="180"/>
        <end position="300"/>
    </location>
</feature>
<dbReference type="AlphaFoldDB" id="A0A852RBK2"/>
<comment type="similarity">
    <text evidence="1">Belongs to the CdaR family.</text>
</comment>
<gene>
    <name evidence="5" type="ORF">BJ958_002053</name>
</gene>
<evidence type="ECO:0000259" key="2">
    <source>
        <dbReference type="Pfam" id="PF13556"/>
    </source>
</evidence>
<name>A0A852RBK2_9ACTN</name>
<dbReference type="Proteomes" id="UP000582231">
    <property type="component" value="Unassembled WGS sequence"/>
</dbReference>
<dbReference type="EMBL" id="JACCBF010000001">
    <property type="protein sequence ID" value="NYD30507.1"/>
    <property type="molecule type" value="Genomic_DNA"/>
</dbReference>
<dbReference type="InterPro" id="IPR025736">
    <property type="entry name" value="PucR_C-HTH_dom"/>
</dbReference>
<feature type="domain" description="PucR C-terminal helix-turn-helix" evidence="2">
    <location>
        <begin position="353"/>
        <end position="407"/>
    </location>
</feature>
<dbReference type="InterPro" id="IPR041522">
    <property type="entry name" value="CdaR_GGDEF"/>
</dbReference>